<dbReference type="EMBL" id="MT143037">
    <property type="protein sequence ID" value="QJA92091.1"/>
    <property type="molecule type" value="Genomic_DNA"/>
</dbReference>
<sequence>MEMNYKEYYNKQKEIGLEYQDFVGEILCQNGIVIMNYVSKKYQFSSGENKMGVEIKHDKMFRDTGNLYIELEEKSNPDNKNYIKSGIKRNDNTWLYVIGDYKTIYIFPKNLLLKLSEEYEPIENNTKTSIGFLLPIKEAEKHNAKVIKIP</sequence>
<reference evidence="1" key="1">
    <citation type="submission" date="2020-03" db="EMBL/GenBank/DDBJ databases">
        <title>The deep terrestrial virosphere.</title>
        <authorList>
            <person name="Holmfeldt K."/>
            <person name="Nilsson E."/>
            <person name="Simone D."/>
            <person name="Lopez-Fernandez M."/>
            <person name="Wu X."/>
            <person name="de Brujin I."/>
            <person name="Lundin D."/>
            <person name="Andersson A."/>
            <person name="Bertilsson S."/>
            <person name="Dopson M."/>
        </authorList>
    </citation>
    <scope>NUCLEOTIDE SEQUENCE</scope>
    <source>
        <strain evidence="1">MM415B03178</strain>
    </source>
</reference>
<proteinExistence type="predicted"/>
<protein>
    <submittedName>
        <fullName evidence="1">Uncharacterized protein</fullName>
    </submittedName>
</protein>
<evidence type="ECO:0000313" key="1">
    <source>
        <dbReference type="EMBL" id="QJA92091.1"/>
    </source>
</evidence>
<dbReference type="AlphaFoldDB" id="A0A6M3LG26"/>
<name>A0A6M3LG26_9ZZZZ</name>
<organism evidence="1">
    <name type="scientific">viral metagenome</name>
    <dbReference type="NCBI Taxonomy" id="1070528"/>
    <lineage>
        <taxon>unclassified sequences</taxon>
        <taxon>metagenomes</taxon>
        <taxon>organismal metagenomes</taxon>
    </lineage>
</organism>
<gene>
    <name evidence="1" type="ORF">MM415B03178_0004</name>
</gene>
<accession>A0A6M3LG26</accession>